<evidence type="ECO:0000256" key="1">
    <source>
        <dbReference type="ARBA" id="ARBA00022801"/>
    </source>
</evidence>
<evidence type="ECO:0000259" key="2">
    <source>
        <dbReference type="Pfam" id="PF01979"/>
    </source>
</evidence>
<keyword evidence="1" id="KW-0378">Hydrolase</keyword>
<name>A0A853CKP5_9ACTN</name>
<dbReference type="EMBL" id="JACBZT010000001">
    <property type="protein sequence ID" value="NYJ08644.1"/>
    <property type="molecule type" value="Genomic_DNA"/>
</dbReference>
<dbReference type="SUPFAM" id="SSF51338">
    <property type="entry name" value="Composite domain of metallo-dependent hydrolases"/>
    <property type="match status" value="1"/>
</dbReference>
<feature type="domain" description="Amidohydrolase-related" evidence="2">
    <location>
        <begin position="20"/>
        <end position="388"/>
    </location>
</feature>
<reference evidence="3 4" key="1">
    <citation type="submission" date="2020-07" db="EMBL/GenBank/DDBJ databases">
        <title>Sequencing the genomes of 1000 actinobacteria strains.</title>
        <authorList>
            <person name="Klenk H.-P."/>
        </authorList>
    </citation>
    <scope>NUCLEOTIDE SEQUENCE [LARGE SCALE GENOMIC DNA]</scope>
    <source>
        <strain evidence="3 4">DSM 104001</strain>
    </source>
</reference>
<organism evidence="3 4">
    <name type="scientific">Petropleomorpha daqingensis</name>
    <dbReference type="NCBI Taxonomy" id="2026353"/>
    <lineage>
        <taxon>Bacteria</taxon>
        <taxon>Bacillati</taxon>
        <taxon>Actinomycetota</taxon>
        <taxon>Actinomycetes</taxon>
        <taxon>Geodermatophilales</taxon>
        <taxon>Geodermatophilaceae</taxon>
        <taxon>Petropleomorpha</taxon>
    </lineage>
</organism>
<proteinExistence type="predicted"/>
<evidence type="ECO:0000313" key="4">
    <source>
        <dbReference type="Proteomes" id="UP000541969"/>
    </source>
</evidence>
<dbReference type="InterPro" id="IPR006680">
    <property type="entry name" value="Amidohydro-rel"/>
</dbReference>
<dbReference type="Pfam" id="PF01979">
    <property type="entry name" value="Amidohydro_1"/>
    <property type="match status" value="1"/>
</dbReference>
<dbReference type="PANTHER" id="PTHR43794">
    <property type="entry name" value="AMINOHYDROLASE SSNA-RELATED"/>
    <property type="match status" value="1"/>
</dbReference>
<dbReference type="GO" id="GO:0016810">
    <property type="term" value="F:hydrolase activity, acting on carbon-nitrogen (but not peptide) bonds"/>
    <property type="evidence" value="ECO:0007669"/>
    <property type="project" value="InterPro"/>
</dbReference>
<dbReference type="InterPro" id="IPR050287">
    <property type="entry name" value="MTA/SAH_deaminase"/>
</dbReference>
<dbReference type="NCBIfam" id="NF006681">
    <property type="entry name" value="PRK09229.1-2"/>
    <property type="match status" value="1"/>
</dbReference>
<dbReference type="InterPro" id="IPR032466">
    <property type="entry name" value="Metal_Hydrolase"/>
</dbReference>
<dbReference type="InterPro" id="IPR011059">
    <property type="entry name" value="Metal-dep_hydrolase_composite"/>
</dbReference>
<sequence>MITAVERREPGADDVRLRGLVLPGFADAHSHAFHRALRGRTAAGSGTFWTWREAMYRVAARLDPDSYLALARAAFAELALAGITCVGEFSYLHHDPAGRPYADPNAMSEALVQAAAEAGIRLTLLDTVYLAGGLSGEGHLPLDDVQRRFSDGSVAAWAARVAALPARPGLLIGAAVHSVRAVPAGALADVVEAAAGGPLHVHLSEQPAENEAARAFYGCTPTGLLAEHGVLGPGTTAVHATHLTDGDLALLGGSGTAVCACPSTEAELADGIGPFGRLRDAGSPLCVGSDSHAQADLLAEARSLESYSRLATGARGTFGPGELVDALTGAGHRALGWTDAGRLAVGCRADLVAVATDSPRTAGVAPDQLVLAATAADVTTVVADGRVVVDEGRHVLGDVGTLLRKAVEPLWR</sequence>
<accession>A0A853CKP5</accession>
<protein>
    <submittedName>
        <fullName evidence="3">Formiminoglutamate deiminase</fullName>
    </submittedName>
</protein>
<dbReference type="Gene3D" id="3.20.20.140">
    <property type="entry name" value="Metal-dependent hydrolases"/>
    <property type="match status" value="1"/>
</dbReference>
<dbReference type="Proteomes" id="UP000541969">
    <property type="component" value="Unassembled WGS sequence"/>
</dbReference>
<dbReference type="SUPFAM" id="SSF51556">
    <property type="entry name" value="Metallo-dependent hydrolases"/>
    <property type="match status" value="1"/>
</dbReference>
<dbReference type="AlphaFoldDB" id="A0A853CKP5"/>
<keyword evidence="4" id="KW-1185">Reference proteome</keyword>
<evidence type="ECO:0000313" key="3">
    <source>
        <dbReference type="EMBL" id="NYJ08644.1"/>
    </source>
</evidence>
<comment type="caution">
    <text evidence="3">The sequence shown here is derived from an EMBL/GenBank/DDBJ whole genome shotgun (WGS) entry which is preliminary data.</text>
</comment>
<dbReference type="Gene3D" id="2.30.40.10">
    <property type="entry name" value="Urease, subunit C, domain 1"/>
    <property type="match status" value="1"/>
</dbReference>
<dbReference type="PANTHER" id="PTHR43794:SF11">
    <property type="entry name" value="AMIDOHYDROLASE-RELATED DOMAIN-CONTAINING PROTEIN"/>
    <property type="match status" value="1"/>
</dbReference>
<gene>
    <name evidence="3" type="ORF">GGQ55_004922</name>
</gene>